<protein>
    <submittedName>
        <fullName evidence="3">DUF1311 domain-containing protein</fullName>
    </submittedName>
</protein>
<proteinExistence type="predicted"/>
<accession>A0ABX7M521</accession>
<dbReference type="RefSeq" id="WP_206254442.1">
    <property type="nucleotide sequence ID" value="NZ_CP071060.1"/>
</dbReference>
<dbReference type="Pfam" id="PF07007">
    <property type="entry name" value="LprI"/>
    <property type="match status" value="1"/>
</dbReference>
<keyword evidence="4" id="KW-1185">Reference proteome</keyword>
<name>A0ABX7M521_9RHOO</name>
<evidence type="ECO:0000256" key="1">
    <source>
        <dbReference type="SAM" id="SignalP"/>
    </source>
</evidence>
<evidence type="ECO:0000313" key="4">
    <source>
        <dbReference type="Proteomes" id="UP000663570"/>
    </source>
</evidence>
<reference evidence="3 4" key="1">
    <citation type="submission" date="2021-02" db="EMBL/GenBank/DDBJ databases">
        <title>Niveibacterium changnyeongensis HC41.</title>
        <authorList>
            <person name="Kang M."/>
        </authorList>
    </citation>
    <scope>NUCLEOTIDE SEQUENCE [LARGE SCALE GENOMIC DNA]</scope>
    <source>
        <strain evidence="3 4">HC41</strain>
    </source>
</reference>
<evidence type="ECO:0000313" key="3">
    <source>
        <dbReference type="EMBL" id="QSI76838.1"/>
    </source>
</evidence>
<dbReference type="PROSITE" id="PS51257">
    <property type="entry name" value="PROKAR_LIPOPROTEIN"/>
    <property type="match status" value="1"/>
</dbReference>
<sequence>MKRTLVCLALSVAVAPAFAAGCGKPRNAFDQVYCAGNLFSQTDKDLNTTYSSLRQKLNASQKDALKQGQLAWIGKRDAECSEEKRNGYYVNLDCAIELTQSRLAFLKERERECNSTGCVTEELAK</sequence>
<keyword evidence="1" id="KW-0732">Signal</keyword>
<organism evidence="3 4">
    <name type="scientific">Niveibacterium microcysteis</name>
    <dbReference type="NCBI Taxonomy" id="2811415"/>
    <lineage>
        <taxon>Bacteria</taxon>
        <taxon>Pseudomonadati</taxon>
        <taxon>Pseudomonadota</taxon>
        <taxon>Betaproteobacteria</taxon>
        <taxon>Rhodocyclales</taxon>
        <taxon>Rhodocyclaceae</taxon>
        <taxon>Niveibacterium</taxon>
    </lineage>
</organism>
<dbReference type="PANTHER" id="PTHR39176">
    <property type="entry name" value="PERIPLASMIC PROTEIN-RELATED"/>
    <property type="match status" value="1"/>
</dbReference>
<dbReference type="Proteomes" id="UP000663570">
    <property type="component" value="Chromosome"/>
</dbReference>
<feature type="domain" description="Lysozyme inhibitor LprI-like N-terminal" evidence="2">
    <location>
        <begin position="31"/>
        <end position="106"/>
    </location>
</feature>
<evidence type="ECO:0000259" key="2">
    <source>
        <dbReference type="Pfam" id="PF07007"/>
    </source>
</evidence>
<feature type="chain" id="PRO_5046484284" evidence="1">
    <location>
        <begin position="20"/>
        <end position="125"/>
    </location>
</feature>
<gene>
    <name evidence="3" type="ORF">JY500_20710</name>
</gene>
<feature type="signal peptide" evidence="1">
    <location>
        <begin position="1"/>
        <end position="19"/>
    </location>
</feature>
<dbReference type="PANTHER" id="PTHR39176:SF1">
    <property type="entry name" value="PERIPLASMIC PROTEIN"/>
    <property type="match status" value="1"/>
</dbReference>
<dbReference type="InterPro" id="IPR009739">
    <property type="entry name" value="LprI-like_N"/>
</dbReference>
<dbReference type="EMBL" id="CP071060">
    <property type="protein sequence ID" value="QSI76838.1"/>
    <property type="molecule type" value="Genomic_DNA"/>
</dbReference>
<dbReference type="Gene3D" id="1.20.1270.180">
    <property type="match status" value="1"/>
</dbReference>